<dbReference type="Gene3D" id="3.90.110.10">
    <property type="entry name" value="Lactate dehydrogenase/glycoside hydrolase, family 4, C-terminal"/>
    <property type="match status" value="1"/>
</dbReference>
<organism evidence="10 11">
    <name type="scientific">Alteribacillus persepolensis</name>
    <dbReference type="NCBI Taxonomy" id="568899"/>
    <lineage>
        <taxon>Bacteria</taxon>
        <taxon>Bacillati</taxon>
        <taxon>Bacillota</taxon>
        <taxon>Bacilli</taxon>
        <taxon>Bacillales</taxon>
        <taxon>Bacillaceae</taxon>
        <taxon>Alteribacillus</taxon>
    </lineage>
</organism>
<evidence type="ECO:0000256" key="7">
    <source>
        <dbReference type="RuleBase" id="RU003369"/>
    </source>
</evidence>
<dbReference type="Gene3D" id="3.40.50.720">
    <property type="entry name" value="NAD(P)-binding Rossmann-like Domain"/>
    <property type="match status" value="1"/>
</dbReference>
<evidence type="ECO:0000259" key="9">
    <source>
        <dbReference type="Pfam" id="PF02866"/>
    </source>
</evidence>
<proteinExistence type="inferred from homology"/>
<comment type="similarity">
    <text evidence="1">Belongs to the LDH/MDH superfamily. LDH family.</text>
</comment>
<protein>
    <submittedName>
        <fullName evidence="10">Malate dehydrogenase</fullName>
    </submittedName>
</protein>
<feature type="binding site" evidence="5">
    <location>
        <position position="79"/>
    </location>
    <ligand>
        <name>substrate</name>
    </ligand>
</feature>
<dbReference type="InterPro" id="IPR036291">
    <property type="entry name" value="NAD(P)-bd_dom_sf"/>
</dbReference>
<gene>
    <name evidence="10" type="ORF">SAMN05192534_10971</name>
</gene>
<dbReference type="InterPro" id="IPR022383">
    <property type="entry name" value="Lactate/malate_DH_C"/>
</dbReference>
<dbReference type="OrthoDB" id="9802969at2"/>
<sequence>MRKISIIGSAGTLGSACAMTISLTNAADELCLIDVNEALLNNHIMDLENAFPGKNIYRGEYEDLIGSSVVIITAGVPNRNDETSRDAYLADNLRIFQTIGEKAASYAPDAIIITASNPVDILNYYLYKKFGFSRNQLIGYNLNDSYRFEWAIRKVLPAEPFSSNFYTPVIGEHGETQVPLFSKVQKNGTPYTFTAKQKDEINKEINTWFVRFNSLNVPRTTGWTTGVGILRVVRAVLDEEETSFIGSSVLDGEYQQHDISIGVPITVNKKGILKVQEWELDSDEQSAFEKSAAKIRTTLLTHMAHS</sequence>
<dbReference type="Pfam" id="PF00056">
    <property type="entry name" value="Ldh_1_N"/>
    <property type="match status" value="1"/>
</dbReference>
<feature type="active site" description="Proton acceptor" evidence="4">
    <location>
        <position position="173"/>
    </location>
</feature>
<evidence type="ECO:0000256" key="3">
    <source>
        <dbReference type="ARBA" id="ARBA00023027"/>
    </source>
</evidence>
<dbReference type="SUPFAM" id="SSF56327">
    <property type="entry name" value="LDH C-terminal domain-like"/>
    <property type="match status" value="1"/>
</dbReference>
<dbReference type="InterPro" id="IPR001557">
    <property type="entry name" value="L-lactate/malate_DH"/>
</dbReference>
<feature type="binding site" evidence="5">
    <location>
        <position position="85"/>
    </location>
    <ligand>
        <name>substrate</name>
    </ligand>
</feature>
<feature type="binding site" evidence="6">
    <location>
        <position position="92"/>
    </location>
    <ligand>
        <name>NAD(+)</name>
        <dbReference type="ChEBI" id="CHEBI:57540"/>
    </ligand>
</feature>
<evidence type="ECO:0000256" key="6">
    <source>
        <dbReference type="PIRSR" id="PIRSR000102-3"/>
    </source>
</evidence>
<dbReference type="RefSeq" id="WP_139184723.1">
    <property type="nucleotide sequence ID" value="NZ_FNDK01000009.1"/>
</dbReference>
<evidence type="ECO:0000256" key="1">
    <source>
        <dbReference type="ARBA" id="ARBA00006054"/>
    </source>
</evidence>
<dbReference type="PROSITE" id="PS51257">
    <property type="entry name" value="PROKAR_LIPOPROTEIN"/>
    <property type="match status" value="1"/>
</dbReference>
<dbReference type="Proteomes" id="UP000199163">
    <property type="component" value="Unassembled WGS sequence"/>
</dbReference>
<dbReference type="PIRSF" id="PIRSF000102">
    <property type="entry name" value="Lac_mal_DH"/>
    <property type="match status" value="1"/>
</dbReference>
<dbReference type="GO" id="GO:0006089">
    <property type="term" value="P:lactate metabolic process"/>
    <property type="evidence" value="ECO:0007669"/>
    <property type="project" value="TreeGrafter"/>
</dbReference>
<dbReference type="PRINTS" id="PR00086">
    <property type="entry name" value="LLDHDRGNASE"/>
</dbReference>
<evidence type="ECO:0000259" key="8">
    <source>
        <dbReference type="Pfam" id="PF00056"/>
    </source>
</evidence>
<accession>A0A1G8EFB0</accession>
<dbReference type="PANTHER" id="PTHR43128:SF16">
    <property type="entry name" value="L-LACTATE DEHYDROGENASE"/>
    <property type="match status" value="1"/>
</dbReference>
<evidence type="ECO:0000256" key="5">
    <source>
        <dbReference type="PIRSR" id="PIRSR000102-2"/>
    </source>
</evidence>
<keyword evidence="3 6" id="KW-0520">NAD</keyword>
<feature type="binding site" evidence="5">
    <location>
        <position position="147"/>
    </location>
    <ligand>
        <name>substrate</name>
    </ligand>
</feature>
<dbReference type="InterPro" id="IPR015955">
    <property type="entry name" value="Lactate_DH/Glyco_Ohase_4_C"/>
</dbReference>
<evidence type="ECO:0000313" key="10">
    <source>
        <dbReference type="EMBL" id="SDH68588.1"/>
    </source>
</evidence>
<name>A0A1G8EFB0_9BACI</name>
<dbReference type="Pfam" id="PF02866">
    <property type="entry name" value="Ldh_1_C"/>
    <property type="match status" value="1"/>
</dbReference>
<dbReference type="EMBL" id="FNDK01000009">
    <property type="protein sequence ID" value="SDH68588.1"/>
    <property type="molecule type" value="Genomic_DNA"/>
</dbReference>
<dbReference type="InterPro" id="IPR001236">
    <property type="entry name" value="Lactate/malate_DH_N"/>
</dbReference>
<evidence type="ECO:0000313" key="11">
    <source>
        <dbReference type="Proteomes" id="UP000199163"/>
    </source>
</evidence>
<evidence type="ECO:0000256" key="2">
    <source>
        <dbReference type="ARBA" id="ARBA00023002"/>
    </source>
</evidence>
<dbReference type="STRING" id="568899.SAMN05192534_10971"/>
<dbReference type="SUPFAM" id="SSF51735">
    <property type="entry name" value="NAD(P)-binding Rossmann-fold domains"/>
    <property type="match status" value="1"/>
</dbReference>
<dbReference type="AlphaFoldDB" id="A0A1G8EFB0"/>
<feature type="binding site" evidence="5">
    <location>
        <position position="117"/>
    </location>
    <ligand>
        <name>substrate</name>
    </ligand>
</feature>
<feature type="domain" description="Lactate/malate dehydrogenase N-terminal" evidence="8">
    <location>
        <begin position="3"/>
        <end position="139"/>
    </location>
</feature>
<feature type="domain" description="Lactate/malate dehydrogenase C-terminal" evidence="9">
    <location>
        <begin position="144"/>
        <end position="299"/>
    </location>
</feature>
<keyword evidence="11" id="KW-1185">Reference proteome</keyword>
<reference evidence="10 11" key="1">
    <citation type="submission" date="2016-10" db="EMBL/GenBank/DDBJ databases">
        <authorList>
            <person name="de Groot N.N."/>
        </authorList>
    </citation>
    <scope>NUCLEOTIDE SEQUENCE [LARGE SCALE GENOMIC DNA]</scope>
    <source>
        <strain evidence="10 11">DSM 21632</strain>
    </source>
</reference>
<feature type="binding site" evidence="6">
    <location>
        <position position="34"/>
    </location>
    <ligand>
        <name>NAD(+)</name>
        <dbReference type="ChEBI" id="CHEBI:57540"/>
    </ligand>
</feature>
<feature type="binding site" evidence="6">
    <location>
        <begin position="8"/>
        <end position="14"/>
    </location>
    <ligand>
        <name>NAD(+)</name>
        <dbReference type="ChEBI" id="CHEBI:57540"/>
    </ligand>
</feature>
<dbReference type="PANTHER" id="PTHR43128">
    <property type="entry name" value="L-2-HYDROXYCARBOXYLATE DEHYDROGENASE (NAD(P)(+))"/>
    <property type="match status" value="1"/>
</dbReference>
<keyword evidence="2 7" id="KW-0560">Oxidoreductase</keyword>
<evidence type="ECO:0000256" key="4">
    <source>
        <dbReference type="PIRSR" id="PIRSR000102-1"/>
    </source>
</evidence>
<dbReference type="GO" id="GO:0004459">
    <property type="term" value="F:L-lactate dehydrogenase (NAD+) activity"/>
    <property type="evidence" value="ECO:0007669"/>
    <property type="project" value="TreeGrafter"/>
</dbReference>